<name>A0A7V3E848_9BACT</name>
<feature type="domain" description="Coenzyme Q-binding protein COQ10 START" evidence="2">
    <location>
        <begin position="13"/>
        <end position="110"/>
    </location>
</feature>
<dbReference type="Pfam" id="PF03364">
    <property type="entry name" value="Polyketide_cyc"/>
    <property type="match status" value="1"/>
</dbReference>
<dbReference type="InterPro" id="IPR005031">
    <property type="entry name" value="COQ10_START"/>
</dbReference>
<dbReference type="Gene3D" id="3.30.530.20">
    <property type="match status" value="1"/>
</dbReference>
<dbReference type="CDD" id="cd07812">
    <property type="entry name" value="SRPBCC"/>
    <property type="match status" value="1"/>
</dbReference>
<comment type="caution">
    <text evidence="3">The sequence shown here is derived from an EMBL/GenBank/DDBJ whole genome shotgun (WGS) entry which is preliminary data.</text>
</comment>
<organism evidence="3">
    <name type="scientific">Ignavibacterium album</name>
    <dbReference type="NCBI Taxonomy" id="591197"/>
    <lineage>
        <taxon>Bacteria</taxon>
        <taxon>Pseudomonadati</taxon>
        <taxon>Ignavibacteriota</taxon>
        <taxon>Ignavibacteria</taxon>
        <taxon>Ignavibacteriales</taxon>
        <taxon>Ignavibacteriaceae</taxon>
        <taxon>Ignavibacterium</taxon>
    </lineage>
</organism>
<dbReference type="AlphaFoldDB" id="A0A7V3E848"/>
<gene>
    <name evidence="3" type="ORF">ENS31_11045</name>
</gene>
<evidence type="ECO:0000256" key="1">
    <source>
        <dbReference type="ARBA" id="ARBA00008918"/>
    </source>
</evidence>
<comment type="similarity">
    <text evidence="1">Belongs to the ribosome association toxin RatA family.</text>
</comment>
<sequence length="146" mass="16831">MRKIVASDTIRLNHSIEKVWSVISDIPSYIKWWPKAVNLEIVKATPEIVGTVLKASPLGGKSFSTMVDEIIPYQKIKIKYFDGLYQGNGFWIIENENQETIVTYKVDLKIVDPFTKLISYILPVSKIHSLIFKKILGNLEMYIERK</sequence>
<dbReference type="InterPro" id="IPR023393">
    <property type="entry name" value="START-like_dom_sf"/>
</dbReference>
<protein>
    <recommendedName>
        <fullName evidence="2">Coenzyme Q-binding protein COQ10 START domain-containing protein</fullName>
    </recommendedName>
</protein>
<evidence type="ECO:0000313" key="3">
    <source>
        <dbReference type="EMBL" id="HFI92043.1"/>
    </source>
</evidence>
<reference evidence="3" key="1">
    <citation type="journal article" date="2020" name="mSystems">
        <title>Genome- and Community-Level Interaction Insights into Carbon Utilization and Element Cycling Functions of Hydrothermarchaeota in Hydrothermal Sediment.</title>
        <authorList>
            <person name="Zhou Z."/>
            <person name="Liu Y."/>
            <person name="Xu W."/>
            <person name="Pan J."/>
            <person name="Luo Z.H."/>
            <person name="Li M."/>
        </authorList>
    </citation>
    <scope>NUCLEOTIDE SEQUENCE [LARGE SCALE GENOMIC DNA]</scope>
    <source>
        <strain evidence="3">SpSt-479</strain>
    </source>
</reference>
<proteinExistence type="inferred from homology"/>
<accession>A0A7V3E848</accession>
<evidence type="ECO:0000259" key="2">
    <source>
        <dbReference type="Pfam" id="PF03364"/>
    </source>
</evidence>
<dbReference type="EMBL" id="DSUJ01000008">
    <property type="protein sequence ID" value="HFI92043.1"/>
    <property type="molecule type" value="Genomic_DNA"/>
</dbReference>
<dbReference type="SUPFAM" id="SSF55961">
    <property type="entry name" value="Bet v1-like"/>
    <property type="match status" value="1"/>
</dbReference>